<organism evidence="1 2">
    <name type="scientific">Persicirhabdus sediminis</name>
    <dbReference type="NCBI Taxonomy" id="454144"/>
    <lineage>
        <taxon>Bacteria</taxon>
        <taxon>Pseudomonadati</taxon>
        <taxon>Verrucomicrobiota</taxon>
        <taxon>Verrucomicrobiia</taxon>
        <taxon>Verrucomicrobiales</taxon>
        <taxon>Verrucomicrobiaceae</taxon>
        <taxon>Persicirhabdus</taxon>
    </lineage>
</organism>
<reference evidence="1" key="1">
    <citation type="submission" date="2021-01" db="EMBL/GenBank/DDBJ databases">
        <title>Modified the classification status of verrucomicrobia.</title>
        <authorList>
            <person name="Feng X."/>
        </authorList>
    </citation>
    <scope>NUCLEOTIDE SEQUENCE</scope>
    <source>
        <strain evidence="1">_KCTC 22039</strain>
    </source>
</reference>
<name>A0A8J7SKD1_9BACT</name>
<comment type="caution">
    <text evidence="1">The sequence shown here is derived from an EMBL/GenBank/DDBJ whole genome shotgun (WGS) entry which is preliminary data.</text>
</comment>
<proteinExistence type="predicted"/>
<dbReference type="AlphaFoldDB" id="A0A8J7SKD1"/>
<dbReference type="Proteomes" id="UP000624703">
    <property type="component" value="Unassembled WGS sequence"/>
</dbReference>
<evidence type="ECO:0000313" key="1">
    <source>
        <dbReference type="EMBL" id="MBK1789723.1"/>
    </source>
</evidence>
<sequence length="158" mass="17984">MRTLLIASSLFFWGIHCSHADISRDFFCLSVASQNAHAEFEVLATDVAVDPELASKYRKEIQQYLLSLVEKGALVQIETKFQSPDDLGEEKQNSFMEDLIDIATSMAPKYGYYTSLEMVGCGVGLKLRNIQRDEPIAWTFSVPKEYEKRIQTMIALYK</sequence>
<accession>A0A8J7SKD1</accession>
<gene>
    <name evidence="1" type="ORF">JIN82_00995</name>
</gene>
<evidence type="ECO:0000313" key="2">
    <source>
        <dbReference type="Proteomes" id="UP000624703"/>
    </source>
</evidence>
<dbReference type="EMBL" id="JAENIM010000008">
    <property type="protein sequence ID" value="MBK1789723.1"/>
    <property type="molecule type" value="Genomic_DNA"/>
</dbReference>
<keyword evidence="2" id="KW-1185">Reference proteome</keyword>
<protein>
    <submittedName>
        <fullName evidence="1">Uncharacterized protein</fullName>
    </submittedName>
</protein>